<gene>
    <name evidence="2" type="primary">Acey_s0192.g1358</name>
    <name evidence="2" type="ORF">Y032_0192g1358</name>
</gene>
<dbReference type="OrthoDB" id="8019226at2759"/>
<evidence type="ECO:0000259" key="1">
    <source>
        <dbReference type="PROSITE" id="PS50878"/>
    </source>
</evidence>
<reference evidence="3" key="1">
    <citation type="journal article" date="2015" name="Nat. Genet.">
        <title>The genome and transcriptome of the zoonotic hookworm Ancylostoma ceylanicum identify infection-specific gene families.</title>
        <authorList>
            <person name="Schwarz E.M."/>
            <person name="Hu Y."/>
            <person name="Antoshechkin I."/>
            <person name="Miller M.M."/>
            <person name="Sternberg P.W."/>
            <person name="Aroian R.V."/>
        </authorList>
    </citation>
    <scope>NUCLEOTIDE SEQUENCE</scope>
    <source>
        <strain evidence="3">HY135</strain>
    </source>
</reference>
<dbReference type="AlphaFoldDB" id="A0A016SPS9"/>
<protein>
    <recommendedName>
        <fullName evidence="1">Reverse transcriptase domain-containing protein</fullName>
    </recommendedName>
</protein>
<evidence type="ECO:0000313" key="2">
    <source>
        <dbReference type="EMBL" id="EYB92580.1"/>
    </source>
</evidence>
<proteinExistence type="predicted"/>
<dbReference type="PANTHER" id="PTHR19446">
    <property type="entry name" value="REVERSE TRANSCRIPTASES"/>
    <property type="match status" value="1"/>
</dbReference>
<dbReference type="PROSITE" id="PS50878">
    <property type="entry name" value="RT_POL"/>
    <property type="match status" value="1"/>
</dbReference>
<dbReference type="CDD" id="cd01650">
    <property type="entry name" value="RT_nLTR_like"/>
    <property type="match status" value="1"/>
</dbReference>
<dbReference type="Pfam" id="PF00078">
    <property type="entry name" value="RVT_1"/>
    <property type="match status" value="1"/>
</dbReference>
<keyword evidence="3" id="KW-1185">Reference proteome</keyword>
<feature type="domain" description="Reverse transcriptase" evidence="1">
    <location>
        <begin position="1"/>
        <end position="190"/>
    </location>
</feature>
<organism evidence="2 3">
    <name type="scientific">Ancylostoma ceylanicum</name>
    <dbReference type="NCBI Taxonomy" id="53326"/>
    <lineage>
        <taxon>Eukaryota</taxon>
        <taxon>Metazoa</taxon>
        <taxon>Ecdysozoa</taxon>
        <taxon>Nematoda</taxon>
        <taxon>Chromadorea</taxon>
        <taxon>Rhabditida</taxon>
        <taxon>Rhabditina</taxon>
        <taxon>Rhabditomorpha</taxon>
        <taxon>Strongyloidea</taxon>
        <taxon>Ancylostomatidae</taxon>
        <taxon>Ancylostomatinae</taxon>
        <taxon>Ancylostoma</taxon>
    </lineage>
</organism>
<evidence type="ECO:0000313" key="3">
    <source>
        <dbReference type="Proteomes" id="UP000024635"/>
    </source>
</evidence>
<dbReference type="Proteomes" id="UP000024635">
    <property type="component" value="Unassembled WGS sequence"/>
</dbReference>
<sequence length="190" mass="21439">MADRVFQRGGCGKELAFGLHSMKLLEHVLDRRIRDIASLSTNKCGFVARCATTDAIHASRLLIEKHREKQKTLHIAFLDFEKAFDRVPHELIWYASRKHALSEELVEWVRILQARPRSQVQAPVGTSTEFPITVGFHQGSALSPLFILVMNAVTRGLQKLTPWTLLYADDVMIAGGGKFELGWQTQAWGD</sequence>
<comment type="caution">
    <text evidence="2">The sequence shown here is derived from an EMBL/GenBank/DDBJ whole genome shotgun (WGS) entry which is preliminary data.</text>
</comment>
<accession>A0A016SPS9</accession>
<dbReference type="EMBL" id="JARK01001528">
    <property type="protein sequence ID" value="EYB92580.1"/>
    <property type="molecule type" value="Genomic_DNA"/>
</dbReference>
<dbReference type="InterPro" id="IPR000477">
    <property type="entry name" value="RT_dom"/>
</dbReference>
<name>A0A016SPS9_9BILA</name>